<organism evidence="3 4">
    <name type="scientific">Podospora appendiculata</name>
    <dbReference type="NCBI Taxonomy" id="314037"/>
    <lineage>
        <taxon>Eukaryota</taxon>
        <taxon>Fungi</taxon>
        <taxon>Dikarya</taxon>
        <taxon>Ascomycota</taxon>
        <taxon>Pezizomycotina</taxon>
        <taxon>Sordariomycetes</taxon>
        <taxon>Sordariomycetidae</taxon>
        <taxon>Sordariales</taxon>
        <taxon>Podosporaceae</taxon>
        <taxon>Podospora</taxon>
    </lineage>
</organism>
<accession>A0AAE0X6K7</accession>
<comment type="caution">
    <text evidence="3">The sequence shown here is derived from an EMBL/GenBank/DDBJ whole genome shotgun (WGS) entry which is preliminary data.</text>
</comment>
<proteinExistence type="predicted"/>
<keyword evidence="2" id="KW-0812">Transmembrane</keyword>
<evidence type="ECO:0000313" key="3">
    <source>
        <dbReference type="EMBL" id="KAK3685755.1"/>
    </source>
</evidence>
<dbReference type="AlphaFoldDB" id="A0AAE0X6K7"/>
<reference evidence="3" key="1">
    <citation type="journal article" date="2023" name="Mol. Phylogenet. Evol.">
        <title>Genome-scale phylogeny and comparative genomics of the fungal order Sordariales.</title>
        <authorList>
            <person name="Hensen N."/>
            <person name="Bonometti L."/>
            <person name="Westerberg I."/>
            <person name="Brannstrom I.O."/>
            <person name="Guillou S."/>
            <person name="Cros-Aarteil S."/>
            <person name="Calhoun S."/>
            <person name="Haridas S."/>
            <person name="Kuo A."/>
            <person name="Mondo S."/>
            <person name="Pangilinan J."/>
            <person name="Riley R."/>
            <person name="LaButti K."/>
            <person name="Andreopoulos B."/>
            <person name="Lipzen A."/>
            <person name="Chen C."/>
            <person name="Yan M."/>
            <person name="Daum C."/>
            <person name="Ng V."/>
            <person name="Clum A."/>
            <person name="Steindorff A."/>
            <person name="Ohm R.A."/>
            <person name="Martin F."/>
            <person name="Silar P."/>
            <person name="Natvig D.O."/>
            <person name="Lalanne C."/>
            <person name="Gautier V."/>
            <person name="Ament-Velasquez S.L."/>
            <person name="Kruys A."/>
            <person name="Hutchinson M.I."/>
            <person name="Powell A.J."/>
            <person name="Barry K."/>
            <person name="Miller A.N."/>
            <person name="Grigoriev I.V."/>
            <person name="Debuchy R."/>
            <person name="Gladieux P."/>
            <person name="Hiltunen Thoren M."/>
            <person name="Johannesson H."/>
        </authorList>
    </citation>
    <scope>NUCLEOTIDE SEQUENCE</scope>
    <source>
        <strain evidence="3">CBS 314.62</strain>
    </source>
</reference>
<gene>
    <name evidence="3" type="ORF">B0T22DRAFT_429660</name>
</gene>
<name>A0AAE0X6K7_9PEZI</name>
<dbReference type="PANTHER" id="PTHR36205:SF2">
    <property type="entry name" value="MAJOR FACILITATOR SUPERFAMILY TRANSPORTER"/>
    <property type="match status" value="1"/>
</dbReference>
<keyword evidence="4" id="KW-1185">Reference proteome</keyword>
<evidence type="ECO:0008006" key="5">
    <source>
        <dbReference type="Google" id="ProtNLM"/>
    </source>
</evidence>
<evidence type="ECO:0000256" key="1">
    <source>
        <dbReference type="SAM" id="MobiDB-lite"/>
    </source>
</evidence>
<protein>
    <recommendedName>
        <fullName evidence="5">Major facilitator superfamily transporter</fullName>
    </recommendedName>
</protein>
<dbReference type="Proteomes" id="UP001270362">
    <property type="component" value="Unassembled WGS sequence"/>
</dbReference>
<dbReference type="InterPro" id="IPR021822">
    <property type="entry name" value="DUF3405"/>
</dbReference>
<feature type="region of interest" description="Disordered" evidence="1">
    <location>
        <begin position="39"/>
        <end position="60"/>
    </location>
</feature>
<keyword evidence="2" id="KW-0472">Membrane</keyword>
<keyword evidence="2" id="KW-1133">Transmembrane helix</keyword>
<dbReference type="PANTHER" id="PTHR36205">
    <property type="entry name" value="CHROMOSOME 19, WHOLE GENOME SHOTGUN SEQUENCE"/>
    <property type="match status" value="1"/>
</dbReference>
<reference evidence="3" key="2">
    <citation type="submission" date="2023-06" db="EMBL/GenBank/DDBJ databases">
        <authorList>
            <consortium name="Lawrence Berkeley National Laboratory"/>
            <person name="Haridas S."/>
            <person name="Hensen N."/>
            <person name="Bonometti L."/>
            <person name="Westerberg I."/>
            <person name="Brannstrom I.O."/>
            <person name="Guillou S."/>
            <person name="Cros-Aarteil S."/>
            <person name="Calhoun S."/>
            <person name="Kuo A."/>
            <person name="Mondo S."/>
            <person name="Pangilinan J."/>
            <person name="Riley R."/>
            <person name="Labutti K."/>
            <person name="Andreopoulos B."/>
            <person name="Lipzen A."/>
            <person name="Chen C."/>
            <person name="Yanf M."/>
            <person name="Daum C."/>
            <person name="Ng V."/>
            <person name="Clum A."/>
            <person name="Steindorff A."/>
            <person name="Ohm R."/>
            <person name="Martin F."/>
            <person name="Silar P."/>
            <person name="Natvig D."/>
            <person name="Lalanne C."/>
            <person name="Gautier V."/>
            <person name="Ament-Velasquez S.L."/>
            <person name="Kruys A."/>
            <person name="Hutchinson M.I."/>
            <person name="Powell A.J."/>
            <person name="Barry K."/>
            <person name="Miller A.N."/>
            <person name="Grigoriev I.V."/>
            <person name="Debuchy R."/>
            <person name="Gladieux P."/>
            <person name="Thoren M.H."/>
            <person name="Johannesson H."/>
        </authorList>
    </citation>
    <scope>NUCLEOTIDE SEQUENCE</scope>
    <source>
        <strain evidence="3">CBS 314.62</strain>
    </source>
</reference>
<evidence type="ECO:0000313" key="4">
    <source>
        <dbReference type="Proteomes" id="UP001270362"/>
    </source>
</evidence>
<dbReference type="EMBL" id="JAULSO010000003">
    <property type="protein sequence ID" value="KAK3685755.1"/>
    <property type="molecule type" value="Genomic_DNA"/>
</dbReference>
<feature type="transmembrane region" description="Helical" evidence="2">
    <location>
        <begin position="12"/>
        <end position="31"/>
    </location>
</feature>
<dbReference type="Pfam" id="PF11885">
    <property type="entry name" value="DUF3405"/>
    <property type="match status" value="1"/>
</dbReference>
<evidence type="ECO:0000256" key="2">
    <source>
        <dbReference type="SAM" id="Phobius"/>
    </source>
</evidence>
<sequence>MLVKLQSHRLLGRPKSILAATVVIILFYWLLLKTERLNPDRPSSETAKDDHPEPPRPPSFKDEAAALLRYESRHRYLPLVPGAGSIYGNTLETLIEKDSRPPLHKDAITPAADKVSFSQDRPYVFSPYPKYDSPAWKSSHAEYIPCSGPAGAAVQDIRVFKGWPRSFPDPGFGSYGLLGLDRNLCYERETRLGQYGLSPDSTPVSAGGDQLTNPENVDWGELQNQCVEKNKKRFASTHPPNDFMRNQRKLGQSSRSRRATAVIESPNNATTTIKEPRTALLLRSYTGKKYTDNDKQTIRSLISELNLRTGGEYQVFLLVQVKGPEDIWSDQKVYESIIESEIPQEFWGITILWNDESVKHMYPLLNEKATKVHNSQFLCVQMFMQTSREFDYVWNWEMDSRSVGHHYDLLTKLAEFSKKQPRKGLWERNERFYIPSLYGDYDTDFRATVAQIYGKNTVWGPPGIPGVNPVGPKPPVSTPEEDNYEWGVGEDADLVTVSPIFNPNNSDWVLRNQVWGYSFKEFVGADIPRRATIITQSRISRKLIDIMHAETLRGNHVASEMVAQTVALLHGLKAVYAPMPVFFDRPWKGIQLARWFNGGPLGESGSFGSAMGWGREGRFQGSTWYFRAIPPQRLFNNWMGYEDTGIGGSEWELKHGRPCLPAMLVHPIKDVRPTAPGTSSESKLPYG</sequence>